<feature type="chain" id="PRO_5043008312" description="Secreted protein" evidence="1">
    <location>
        <begin position="38"/>
        <end position="249"/>
    </location>
</feature>
<protein>
    <recommendedName>
        <fullName evidence="4">Secreted protein</fullName>
    </recommendedName>
</protein>
<reference evidence="2 3" key="1">
    <citation type="journal article" date="2023" name="Arcadia Sci">
        <title>De novo assembly of a long-read Amblyomma americanum tick genome.</title>
        <authorList>
            <person name="Chou S."/>
            <person name="Poskanzer K.E."/>
            <person name="Rollins M."/>
            <person name="Thuy-Boun P.S."/>
        </authorList>
    </citation>
    <scope>NUCLEOTIDE SEQUENCE [LARGE SCALE GENOMIC DNA]</scope>
    <source>
        <strain evidence="2">F_SG_1</strain>
        <tissue evidence="2">Salivary glands</tissue>
    </source>
</reference>
<evidence type="ECO:0000313" key="2">
    <source>
        <dbReference type="EMBL" id="KAK8772669.1"/>
    </source>
</evidence>
<gene>
    <name evidence="2" type="ORF">V5799_024091</name>
</gene>
<dbReference type="EMBL" id="JARKHS020017984">
    <property type="protein sequence ID" value="KAK8772669.1"/>
    <property type="molecule type" value="Genomic_DNA"/>
</dbReference>
<dbReference type="Proteomes" id="UP001321473">
    <property type="component" value="Unassembled WGS sequence"/>
</dbReference>
<evidence type="ECO:0000313" key="3">
    <source>
        <dbReference type="Proteomes" id="UP001321473"/>
    </source>
</evidence>
<evidence type="ECO:0008006" key="4">
    <source>
        <dbReference type="Google" id="ProtNLM"/>
    </source>
</evidence>
<comment type="caution">
    <text evidence="2">The sequence shown here is derived from an EMBL/GenBank/DDBJ whole genome shotgun (WGS) entry which is preliminary data.</text>
</comment>
<sequence length="249" mass="27252">MRQEVRPDFRGKRRSYILSGAWKSLLLFVQILESCCGAAQETQPCAMLYHIELPFRDGTEGSTGQPHHLFVTGAGAEHRVTLVHTRRLMVLVACGMYRRGCEADPTVLLVLEHAASRFLTIATNFVLDVPDPLASCVFNTTNDAELAVLQEGLVQDSVHVICPPADPVVRIPPALACRALHATNGLEEIAILAQDQAEDSAGVFLQTAPLLMPLVSLSRRSSLTPDKTRKNLCTSGWLKTRLPLVSQAF</sequence>
<keyword evidence="1" id="KW-0732">Signal</keyword>
<name>A0AAQ4ED18_AMBAM</name>
<organism evidence="2 3">
    <name type="scientific">Amblyomma americanum</name>
    <name type="common">Lone star tick</name>
    <dbReference type="NCBI Taxonomy" id="6943"/>
    <lineage>
        <taxon>Eukaryota</taxon>
        <taxon>Metazoa</taxon>
        <taxon>Ecdysozoa</taxon>
        <taxon>Arthropoda</taxon>
        <taxon>Chelicerata</taxon>
        <taxon>Arachnida</taxon>
        <taxon>Acari</taxon>
        <taxon>Parasitiformes</taxon>
        <taxon>Ixodida</taxon>
        <taxon>Ixodoidea</taxon>
        <taxon>Ixodidae</taxon>
        <taxon>Amblyomminae</taxon>
        <taxon>Amblyomma</taxon>
    </lineage>
</organism>
<evidence type="ECO:0000256" key="1">
    <source>
        <dbReference type="SAM" id="SignalP"/>
    </source>
</evidence>
<keyword evidence="3" id="KW-1185">Reference proteome</keyword>
<feature type="signal peptide" evidence="1">
    <location>
        <begin position="1"/>
        <end position="37"/>
    </location>
</feature>
<dbReference type="AlphaFoldDB" id="A0AAQ4ED18"/>
<accession>A0AAQ4ED18</accession>
<proteinExistence type="predicted"/>